<gene>
    <name evidence="2" type="ORF">AVDCRST_MAG27-1217</name>
</gene>
<dbReference type="Gene3D" id="1.25.40.10">
    <property type="entry name" value="Tetratricopeptide repeat domain"/>
    <property type="match status" value="2"/>
</dbReference>
<dbReference type="SMART" id="SM00028">
    <property type="entry name" value="TPR"/>
    <property type="match status" value="4"/>
</dbReference>
<proteinExistence type="predicted"/>
<reference evidence="2" key="1">
    <citation type="submission" date="2020-02" db="EMBL/GenBank/DDBJ databases">
        <authorList>
            <person name="Meier V. D."/>
        </authorList>
    </citation>
    <scope>NUCLEOTIDE SEQUENCE</scope>
    <source>
        <strain evidence="2">AVDCRST_MAG27</strain>
    </source>
</reference>
<evidence type="ECO:0000313" key="2">
    <source>
        <dbReference type="EMBL" id="CAA9211137.1"/>
    </source>
</evidence>
<organism evidence="2">
    <name type="scientific">uncultured Craurococcus sp</name>
    <dbReference type="NCBI Taxonomy" id="1135998"/>
    <lineage>
        <taxon>Bacteria</taxon>
        <taxon>Pseudomonadati</taxon>
        <taxon>Pseudomonadota</taxon>
        <taxon>Alphaproteobacteria</taxon>
        <taxon>Acetobacterales</taxon>
        <taxon>Acetobacteraceae</taxon>
        <taxon>Craurococcus</taxon>
        <taxon>environmental samples</taxon>
    </lineage>
</organism>
<sequence>MTIAAAPAALLGARLHAGARQLLQDRRPEEALPMVDRLGRLPGLAPAAALLQAEALAALERLPEAEAAADRALEADPEWSAARQVRARIRLARGEGKGAIDDAAAAVMATPWDPPAKALLGIALLEARCFDEAIWFLGEAVSVNPADAGLRARLGQAFMLAGRHEAAAEQFALCRSQAPEHLRFVALQAQNALLAGDTAAAIALAETGLGAGIPDGSLHNVLAHALVGAGRLAEAGPHFTAAARLSPGDGYLAHLAAAATGQATERATESYVASLFDGYAPRFEQSLLSLGYRVPGLVRRVVERHWPAVGAGGAKLGPVLDLGCGTGLVGVVLADMLGGPLTGIDLSRAMLEQAAQKHLYAALRQAEITAALREGLPPHALIVAADVFIYLGRLEEVMRLCRETLAPDGALLFSLERLPPGGEPWRLGASGRYAHAPDYVARCLAEAGLAVTEQRDELLRLDGSQPVEGMMILAHPTSH</sequence>
<dbReference type="SUPFAM" id="SSF48452">
    <property type="entry name" value="TPR-like"/>
    <property type="match status" value="2"/>
</dbReference>
<name>A0A6J4H2G9_9PROT</name>
<dbReference type="InterPro" id="IPR011990">
    <property type="entry name" value="TPR-like_helical_dom_sf"/>
</dbReference>
<dbReference type="InterPro" id="IPR029063">
    <property type="entry name" value="SAM-dependent_MTases_sf"/>
</dbReference>
<dbReference type="Gene3D" id="3.40.50.150">
    <property type="entry name" value="Vaccinia Virus protein VP39"/>
    <property type="match status" value="1"/>
</dbReference>
<dbReference type="InterPro" id="IPR041698">
    <property type="entry name" value="Methyltransf_25"/>
</dbReference>
<dbReference type="Pfam" id="PF13432">
    <property type="entry name" value="TPR_16"/>
    <property type="match status" value="3"/>
</dbReference>
<protein>
    <recommendedName>
        <fullName evidence="1">Methyltransferase domain-containing protein</fullName>
    </recommendedName>
</protein>
<dbReference type="PANTHER" id="PTHR43464">
    <property type="entry name" value="METHYLTRANSFERASE"/>
    <property type="match status" value="1"/>
</dbReference>
<dbReference type="Pfam" id="PF13649">
    <property type="entry name" value="Methyltransf_25"/>
    <property type="match status" value="1"/>
</dbReference>
<feature type="domain" description="Methyltransferase" evidence="1">
    <location>
        <begin position="319"/>
        <end position="409"/>
    </location>
</feature>
<accession>A0A6J4H2G9</accession>
<dbReference type="InterPro" id="IPR019734">
    <property type="entry name" value="TPR_rpt"/>
</dbReference>
<dbReference type="EMBL" id="CADCTD010000001">
    <property type="protein sequence ID" value="CAA9211137.1"/>
    <property type="molecule type" value="Genomic_DNA"/>
</dbReference>
<dbReference type="AlphaFoldDB" id="A0A6J4H2G9"/>
<dbReference type="GO" id="GO:0008168">
    <property type="term" value="F:methyltransferase activity"/>
    <property type="evidence" value="ECO:0007669"/>
    <property type="project" value="TreeGrafter"/>
</dbReference>
<dbReference type="PANTHER" id="PTHR43464:SF83">
    <property type="entry name" value="MALONYL-[ACYL-CARRIER PROTEIN] O-METHYLTRANSFERASE"/>
    <property type="match status" value="1"/>
</dbReference>
<dbReference type="CDD" id="cd02440">
    <property type="entry name" value="AdoMet_MTases"/>
    <property type="match status" value="1"/>
</dbReference>
<dbReference type="SUPFAM" id="SSF53335">
    <property type="entry name" value="S-adenosyl-L-methionine-dependent methyltransferases"/>
    <property type="match status" value="1"/>
</dbReference>
<evidence type="ECO:0000259" key="1">
    <source>
        <dbReference type="Pfam" id="PF13649"/>
    </source>
</evidence>